<keyword evidence="5" id="KW-0418">Kinase</keyword>
<accession>A0A2Z4U8T0</accession>
<dbReference type="PROSITE" id="PS50005">
    <property type="entry name" value="TPR"/>
    <property type="match status" value="1"/>
</dbReference>
<evidence type="ECO:0000256" key="2">
    <source>
        <dbReference type="ARBA" id="ARBA00022840"/>
    </source>
</evidence>
<keyword evidence="3" id="KW-0802">TPR repeat</keyword>
<keyword evidence="5" id="KW-0808">Transferase</keyword>
<dbReference type="AlphaFoldDB" id="A0A2Z4U8T0"/>
<dbReference type="GO" id="GO:0005737">
    <property type="term" value="C:cytoplasm"/>
    <property type="evidence" value="ECO:0007669"/>
    <property type="project" value="TreeGrafter"/>
</dbReference>
<dbReference type="Gene3D" id="1.25.40.10">
    <property type="entry name" value="Tetratricopeptide repeat domain"/>
    <property type="match status" value="2"/>
</dbReference>
<dbReference type="SMART" id="SM01043">
    <property type="entry name" value="BTAD"/>
    <property type="match status" value="1"/>
</dbReference>
<name>A0A2Z4U8T0_9FIRM</name>
<proteinExistence type="predicted"/>
<dbReference type="Gene3D" id="1.10.10.10">
    <property type="entry name" value="Winged helix-like DNA-binding domain superfamily/Winged helix DNA-binding domain"/>
    <property type="match status" value="1"/>
</dbReference>
<dbReference type="InterPro" id="IPR005158">
    <property type="entry name" value="BTAD"/>
</dbReference>
<dbReference type="OrthoDB" id="190810at2"/>
<evidence type="ECO:0000313" key="5">
    <source>
        <dbReference type="EMBL" id="AWY97274.1"/>
    </source>
</evidence>
<dbReference type="Pfam" id="PF13191">
    <property type="entry name" value="AAA_16"/>
    <property type="match status" value="1"/>
</dbReference>
<organism evidence="5 6">
    <name type="scientific">Blautia argi</name>
    <dbReference type="NCBI Taxonomy" id="1912897"/>
    <lineage>
        <taxon>Bacteria</taxon>
        <taxon>Bacillati</taxon>
        <taxon>Bacillota</taxon>
        <taxon>Clostridia</taxon>
        <taxon>Lachnospirales</taxon>
        <taxon>Lachnospiraceae</taxon>
        <taxon>Blautia</taxon>
    </lineage>
</organism>
<dbReference type="SUPFAM" id="SSF52540">
    <property type="entry name" value="P-loop containing nucleoside triphosphate hydrolases"/>
    <property type="match status" value="1"/>
</dbReference>
<dbReference type="RefSeq" id="WP_111918261.1">
    <property type="nucleotide sequence ID" value="NZ_CAUWHR010000019.1"/>
</dbReference>
<dbReference type="InterPro" id="IPR036388">
    <property type="entry name" value="WH-like_DNA-bd_sf"/>
</dbReference>
<dbReference type="InterPro" id="IPR011990">
    <property type="entry name" value="TPR-like_helical_dom_sf"/>
</dbReference>
<dbReference type="PANTHER" id="PTHR16305">
    <property type="entry name" value="TESTICULAR SOLUBLE ADENYLYL CYCLASE"/>
    <property type="match status" value="1"/>
</dbReference>
<evidence type="ECO:0000256" key="3">
    <source>
        <dbReference type="PROSITE-ProRule" id="PRU00339"/>
    </source>
</evidence>
<sequence length="956" mass="112123">MDKIRVHLLGRPYVEAGGERVNFPYKKAEGFFYYLCVKKTATREEIIYVLWGADNENVGRKNLREAVYQIKKLLGKEILVTAGHTSISLNPECMPEIDWDSINEDNILEQEEEGFLSHFHIKNSYEFEEWVDSMQEQYNRFFLKSVRQRLYEADAVKDMAQIQKYSNILLKHDPYNEKLYQEIMDIYASGGNYNMAIKLYYDLEKILDEELGVEPSPEITELFHRIFNVKGNVASDSGNWNLPFTGRTEEIYRISECLTGSGRWQCPQCVAIGGEEGVGKSALLEKTRQMVKGYQMISLHAACYKDETEFFLRPWNDIFWEIEQCMENGLLERDITDDERGKLKKVLKGLLSEGSEKMGRLTYQIMEQSVLEMFRRIAQQHKVVLFFDDIQYMDQMSFQLLNRVLLTIGTDRLLLVCTYSQDSDTKVMEALEKLMKKDCLQVIALNSFTRKEADELLHRYLPQLDKEEEKRENIYQMTDGNAFFLMELMNLIKEKGYTLEISPKTTNVIKARLAEIPESENEVLECMSLSPEKISIEELELLLPKIDRLTLLQILERLQERHLIKEMLVGWNIYYKFVHRVFREYLYERQSIGKKRMYHEILAEYYEKQAEAKKNFESLPMIIHHYERSHNQVKTYEYKIKYLKEYYTIVNENFPVLHWEIEYGSDEFCITKGAAEMLALAEEVIRLEENSHQAQEMKMEMYYVKGRYKIAVGEYEAGIFCIQKSMELAELLGEEKMLLNNFKQMIFYGIQVEDLKLVEAYVNRGLELLEKEQQPAEEKGVFTRLKGWYLLYRGSYEEAEQTLHKAMELFRASAEEKEHFRMGIAACHGYLGDMKRIQGDLEAALACYQKAVELGSGKVITNGMGQFYSGLGQIYYLQGKEAQAEEYLEKAVSCLKRHGYYWGLERAEAYMAMLLWNEGRKEEAKAFYQDSLKLSEKIKNPTTMGLLKEIHAYITE</sequence>
<reference evidence="6" key="1">
    <citation type="submission" date="2018-06" db="EMBL/GenBank/DDBJ databases">
        <title>Description of Blautia argi sp. nov., a new anaerobic isolated from dog feces.</title>
        <authorList>
            <person name="Chang Y.-H."/>
            <person name="Paek J."/>
            <person name="Shin Y."/>
        </authorList>
    </citation>
    <scope>NUCLEOTIDE SEQUENCE [LARGE SCALE GENOMIC DNA]</scope>
    <source>
        <strain evidence="6">KCTC 15426</strain>
    </source>
</reference>
<dbReference type="GO" id="GO:0005524">
    <property type="term" value="F:ATP binding"/>
    <property type="evidence" value="ECO:0007669"/>
    <property type="project" value="UniProtKB-KW"/>
</dbReference>
<evidence type="ECO:0000259" key="4">
    <source>
        <dbReference type="SMART" id="SM01043"/>
    </source>
</evidence>
<dbReference type="EMBL" id="CP030280">
    <property type="protein sequence ID" value="AWY97274.1"/>
    <property type="molecule type" value="Genomic_DNA"/>
</dbReference>
<dbReference type="InterPro" id="IPR041664">
    <property type="entry name" value="AAA_16"/>
</dbReference>
<feature type="domain" description="Bacterial transcriptional activator" evidence="4">
    <location>
        <begin position="97"/>
        <end position="227"/>
    </location>
</feature>
<dbReference type="SMART" id="SM00028">
    <property type="entry name" value="TPR"/>
    <property type="match status" value="5"/>
</dbReference>
<dbReference type="Pfam" id="PF13424">
    <property type="entry name" value="TPR_12"/>
    <property type="match status" value="1"/>
</dbReference>
<dbReference type="SUPFAM" id="SSF48452">
    <property type="entry name" value="TPR-like"/>
    <property type="match status" value="2"/>
</dbReference>
<protein>
    <submittedName>
        <fullName evidence="5">Histidine kinase</fullName>
    </submittedName>
</protein>
<evidence type="ECO:0000313" key="6">
    <source>
        <dbReference type="Proteomes" id="UP000250003"/>
    </source>
</evidence>
<dbReference type="Gene3D" id="3.40.50.300">
    <property type="entry name" value="P-loop containing nucleotide triphosphate hydrolases"/>
    <property type="match status" value="1"/>
</dbReference>
<dbReference type="GO" id="GO:0004016">
    <property type="term" value="F:adenylate cyclase activity"/>
    <property type="evidence" value="ECO:0007669"/>
    <property type="project" value="TreeGrafter"/>
</dbReference>
<keyword evidence="1" id="KW-0547">Nucleotide-binding</keyword>
<dbReference type="Pfam" id="PF13181">
    <property type="entry name" value="TPR_8"/>
    <property type="match status" value="1"/>
</dbReference>
<dbReference type="GO" id="GO:0016301">
    <property type="term" value="F:kinase activity"/>
    <property type="evidence" value="ECO:0007669"/>
    <property type="project" value="UniProtKB-KW"/>
</dbReference>
<dbReference type="InterPro" id="IPR019734">
    <property type="entry name" value="TPR_rpt"/>
</dbReference>
<keyword evidence="2" id="KW-0067">ATP-binding</keyword>
<dbReference type="KEGG" id="blau:DQQ01_02900"/>
<dbReference type="Pfam" id="PF03704">
    <property type="entry name" value="BTAD"/>
    <property type="match status" value="1"/>
</dbReference>
<feature type="repeat" description="TPR" evidence="3">
    <location>
        <begin position="865"/>
        <end position="898"/>
    </location>
</feature>
<dbReference type="PANTHER" id="PTHR16305:SF28">
    <property type="entry name" value="GUANYLATE CYCLASE DOMAIN-CONTAINING PROTEIN"/>
    <property type="match status" value="1"/>
</dbReference>
<gene>
    <name evidence="5" type="ORF">DQQ01_02900</name>
</gene>
<dbReference type="Proteomes" id="UP000250003">
    <property type="component" value="Chromosome"/>
</dbReference>
<keyword evidence="6" id="KW-1185">Reference proteome</keyword>
<dbReference type="InterPro" id="IPR027417">
    <property type="entry name" value="P-loop_NTPase"/>
</dbReference>
<evidence type="ECO:0000256" key="1">
    <source>
        <dbReference type="ARBA" id="ARBA00022741"/>
    </source>
</evidence>